<evidence type="ECO:0000313" key="1">
    <source>
        <dbReference type="EMBL" id="SHK17385.1"/>
    </source>
</evidence>
<name>A0A1M6QB52_9CLOT</name>
<dbReference type="OrthoDB" id="9805604at2"/>
<reference evidence="1 2" key="1">
    <citation type="submission" date="2016-11" db="EMBL/GenBank/DDBJ databases">
        <authorList>
            <person name="Jaros S."/>
            <person name="Januszkiewicz K."/>
            <person name="Wedrychowicz H."/>
        </authorList>
    </citation>
    <scope>NUCLEOTIDE SEQUENCE [LARGE SCALE GENOMIC DNA]</scope>
    <source>
        <strain evidence="1 2">DSM 21758</strain>
    </source>
</reference>
<dbReference type="Pfam" id="PF02348">
    <property type="entry name" value="CTP_transf_3"/>
    <property type="match status" value="1"/>
</dbReference>
<dbReference type="STRING" id="1121302.SAMN02745163_03346"/>
<proteinExistence type="predicted"/>
<organism evidence="1 2">
    <name type="scientific">Clostridium cavendishii DSM 21758</name>
    <dbReference type="NCBI Taxonomy" id="1121302"/>
    <lineage>
        <taxon>Bacteria</taxon>
        <taxon>Bacillati</taxon>
        <taxon>Bacillota</taxon>
        <taxon>Clostridia</taxon>
        <taxon>Eubacteriales</taxon>
        <taxon>Clostridiaceae</taxon>
        <taxon>Clostridium</taxon>
    </lineage>
</organism>
<accession>A0A1M6QB52</accession>
<evidence type="ECO:0000313" key="2">
    <source>
        <dbReference type="Proteomes" id="UP000184310"/>
    </source>
</evidence>
<dbReference type="Proteomes" id="UP000184310">
    <property type="component" value="Unassembled WGS sequence"/>
</dbReference>
<dbReference type="RefSeq" id="WP_072990750.1">
    <property type="nucleotide sequence ID" value="NZ_FQZB01000014.1"/>
</dbReference>
<gene>
    <name evidence="1" type="ORF">SAMN02745163_03346</name>
</gene>
<keyword evidence="1" id="KW-0808">Transferase</keyword>
<dbReference type="InterPro" id="IPR029044">
    <property type="entry name" value="Nucleotide-diphossugar_trans"/>
</dbReference>
<keyword evidence="1" id="KW-0548">Nucleotidyltransferase</keyword>
<dbReference type="InterPro" id="IPR003329">
    <property type="entry name" value="Cytidylyl_trans"/>
</dbReference>
<keyword evidence="2" id="KW-1185">Reference proteome</keyword>
<dbReference type="PANTHER" id="PTHR21485">
    <property type="entry name" value="HAD SUPERFAMILY MEMBERS CMAS AND KDSC"/>
    <property type="match status" value="1"/>
</dbReference>
<dbReference type="Gene3D" id="3.90.550.10">
    <property type="entry name" value="Spore Coat Polysaccharide Biosynthesis Protein SpsA, Chain A"/>
    <property type="match status" value="1"/>
</dbReference>
<dbReference type="PANTHER" id="PTHR21485:SF6">
    <property type="entry name" value="N-ACYLNEURAMINATE CYTIDYLYLTRANSFERASE-RELATED"/>
    <property type="match status" value="1"/>
</dbReference>
<dbReference type="AlphaFoldDB" id="A0A1M6QB52"/>
<dbReference type="GO" id="GO:0008781">
    <property type="term" value="F:N-acylneuraminate cytidylyltransferase activity"/>
    <property type="evidence" value="ECO:0007669"/>
    <property type="project" value="TreeGrafter"/>
</dbReference>
<dbReference type="EMBL" id="FQZB01000014">
    <property type="protein sequence ID" value="SHK17385.1"/>
    <property type="molecule type" value="Genomic_DNA"/>
</dbReference>
<dbReference type="InterPro" id="IPR050793">
    <property type="entry name" value="CMP-NeuNAc_synthase"/>
</dbReference>
<sequence>MEDKILAIIPARGGSKGVLRKNIKSINDKPLIAYTIEAAKNSKYIDKIIVSTEDKEIKDISINFGAEVPFLRPDELATDNSPSIDAIFYTLNRLHKEYDYCPNYVCLLQCTSPLRNSRHIDEAFLKLKELDMDAIVSVCEAEVNPYWSNVFRGDKLEYFLEEGKTITRRQDLPKIYRMNGAIYIIKTETFLETKTFEPEYLTGYIMDNDSSIDIDTGFDFKIAELMIKERDNNAKNSSNNR</sequence>
<dbReference type="SUPFAM" id="SSF53448">
    <property type="entry name" value="Nucleotide-diphospho-sugar transferases"/>
    <property type="match status" value="1"/>
</dbReference>
<protein>
    <submittedName>
        <fullName evidence="1">N-acylneuraminate cytidylyltransferase</fullName>
    </submittedName>
</protein>
<dbReference type="CDD" id="cd02513">
    <property type="entry name" value="CMP-NeuAc_Synthase"/>
    <property type="match status" value="1"/>
</dbReference>